<organism evidence="1">
    <name type="scientific">Arundo donax</name>
    <name type="common">Giant reed</name>
    <name type="synonym">Donax arundinaceus</name>
    <dbReference type="NCBI Taxonomy" id="35708"/>
    <lineage>
        <taxon>Eukaryota</taxon>
        <taxon>Viridiplantae</taxon>
        <taxon>Streptophyta</taxon>
        <taxon>Embryophyta</taxon>
        <taxon>Tracheophyta</taxon>
        <taxon>Spermatophyta</taxon>
        <taxon>Magnoliopsida</taxon>
        <taxon>Liliopsida</taxon>
        <taxon>Poales</taxon>
        <taxon>Poaceae</taxon>
        <taxon>PACMAD clade</taxon>
        <taxon>Arundinoideae</taxon>
        <taxon>Arundineae</taxon>
        <taxon>Arundo</taxon>
    </lineage>
</organism>
<protein>
    <submittedName>
        <fullName evidence="1">Uncharacterized protein</fullName>
    </submittedName>
</protein>
<name>A0A0A9AMB1_ARUDO</name>
<proteinExistence type="predicted"/>
<accession>A0A0A9AMB1</accession>
<dbReference type="AlphaFoldDB" id="A0A0A9AMB1"/>
<evidence type="ECO:0000313" key="1">
    <source>
        <dbReference type="EMBL" id="JAD52859.1"/>
    </source>
</evidence>
<reference evidence="1" key="1">
    <citation type="submission" date="2014-09" db="EMBL/GenBank/DDBJ databases">
        <authorList>
            <person name="Magalhaes I.L.F."/>
            <person name="Oliveira U."/>
            <person name="Santos F.R."/>
            <person name="Vidigal T.H.D.A."/>
            <person name="Brescovit A.D."/>
            <person name="Santos A.J."/>
        </authorList>
    </citation>
    <scope>NUCLEOTIDE SEQUENCE</scope>
    <source>
        <tissue evidence="1">Shoot tissue taken approximately 20 cm above the soil surface</tissue>
    </source>
</reference>
<reference evidence="1" key="2">
    <citation type="journal article" date="2015" name="Data Brief">
        <title>Shoot transcriptome of the giant reed, Arundo donax.</title>
        <authorList>
            <person name="Barrero R.A."/>
            <person name="Guerrero F.D."/>
            <person name="Moolhuijzen P."/>
            <person name="Goolsby J.A."/>
            <person name="Tidwell J."/>
            <person name="Bellgard S.E."/>
            <person name="Bellgard M.I."/>
        </authorList>
    </citation>
    <scope>NUCLEOTIDE SEQUENCE</scope>
    <source>
        <tissue evidence="1">Shoot tissue taken approximately 20 cm above the soil surface</tissue>
    </source>
</reference>
<sequence length="28" mass="2993">MQVANLATQVLDCSHLSLSNILGHVLKS</sequence>
<dbReference type="EMBL" id="GBRH01245036">
    <property type="protein sequence ID" value="JAD52859.1"/>
    <property type="molecule type" value="Transcribed_RNA"/>
</dbReference>